<gene>
    <name evidence="4" type="ORF">FO013_19280</name>
</gene>
<dbReference type="Pfam" id="PF00534">
    <property type="entry name" value="Glycos_transf_1"/>
    <property type="match status" value="1"/>
</dbReference>
<dbReference type="SUPFAM" id="SSF53756">
    <property type="entry name" value="UDP-Glycosyltransferase/glycogen phosphorylase"/>
    <property type="match status" value="1"/>
</dbReference>
<dbReference type="InterPro" id="IPR001296">
    <property type="entry name" value="Glyco_trans_1"/>
</dbReference>
<dbReference type="Proteomes" id="UP000316406">
    <property type="component" value="Unassembled WGS sequence"/>
</dbReference>
<keyword evidence="1" id="KW-0328">Glycosyltransferase</keyword>
<reference evidence="4 5" key="1">
    <citation type="submission" date="2019-07" db="EMBL/GenBank/DDBJ databases">
        <title>Draft genome sequence of Brevibacterium aurantiacum XU54 isolated from Xinjiang China.</title>
        <authorList>
            <person name="Xu X."/>
        </authorList>
    </citation>
    <scope>NUCLEOTIDE SEQUENCE [LARGE SCALE GENOMIC DNA]</scope>
    <source>
        <strain evidence="4 5">XU54</strain>
    </source>
</reference>
<evidence type="ECO:0000259" key="3">
    <source>
        <dbReference type="Pfam" id="PF00534"/>
    </source>
</evidence>
<dbReference type="Gene3D" id="3.40.50.2000">
    <property type="entry name" value="Glycogen Phosphorylase B"/>
    <property type="match status" value="3"/>
</dbReference>
<evidence type="ECO:0000256" key="1">
    <source>
        <dbReference type="ARBA" id="ARBA00022676"/>
    </source>
</evidence>
<organism evidence="4 5">
    <name type="scientific">Brevibacterium aurantiacum</name>
    <dbReference type="NCBI Taxonomy" id="273384"/>
    <lineage>
        <taxon>Bacteria</taxon>
        <taxon>Bacillati</taxon>
        <taxon>Actinomycetota</taxon>
        <taxon>Actinomycetes</taxon>
        <taxon>Micrococcales</taxon>
        <taxon>Brevibacteriaceae</taxon>
        <taxon>Brevibacterium</taxon>
    </lineage>
</organism>
<protein>
    <submittedName>
        <fullName evidence="4">Glycosyltransferase</fullName>
    </submittedName>
</protein>
<dbReference type="PANTHER" id="PTHR12526:SF629">
    <property type="entry name" value="TEICHURONIC ACID BIOSYNTHESIS GLYCOSYLTRANSFERASE TUAH-RELATED"/>
    <property type="match status" value="1"/>
</dbReference>
<dbReference type="EMBL" id="VLTK01000015">
    <property type="protein sequence ID" value="TSI12619.1"/>
    <property type="molecule type" value="Genomic_DNA"/>
</dbReference>
<name>A0A556C579_BREAU</name>
<evidence type="ECO:0000256" key="2">
    <source>
        <dbReference type="ARBA" id="ARBA00022679"/>
    </source>
</evidence>
<comment type="caution">
    <text evidence="4">The sequence shown here is derived from an EMBL/GenBank/DDBJ whole genome shotgun (WGS) entry which is preliminary data.</text>
</comment>
<evidence type="ECO:0000313" key="5">
    <source>
        <dbReference type="Proteomes" id="UP000316406"/>
    </source>
</evidence>
<keyword evidence="2 4" id="KW-0808">Transferase</keyword>
<proteinExistence type="predicted"/>
<dbReference type="GO" id="GO:0016757">
    <property type="term" value="F:glycosyltransferase activity"/>
    <property type="evidence" value="ECO:0007669"/>
    <property type="project" value="UniProtKB-KW"/>
</dbReference>
<feature type="domain" description="Glycosyl transferase family 1" evidence="3">
    <location>
        <begin position="308"/>
        <end position="472"/>
    </location>
</feature>
<dbReference type="AlphaFoldDB" id="A0A556C579"/>
<evidence type="ECO:0000313" key="4">
    <source>
        <dbReference type="EMBL" id="TSI12619.1"/>
    </source>
</evidence>
<keyword evidence="5" id="KW-1185">Reference proteome</keyword>
<sequence>MRLATQAITRIKRAVNRATPSPEPTRHPRDSRTDRVHLYGTLWGVLDDFGGMTNSVLRRTNSFIQYGHPLSATVLTFAHQLDVDEVRAKLVGSGMLDEAVFVRNLWDDVRPMSDQLLRTTFPGDVPIDEIPEPHGLRGVVTKNYVRFLNDDDKVIRQEHYRDDGTRVFTDINEVKNQRRVILHSTDGTPIIEWDRARGLYNPWLRYVINKEPSVLIVDSGPIATIAHELTDRTFKLVHFLHVSHLKHPEEGIYGQLTSNRIGAFRDQEQFDFVAVQTQQQIDDMAKIGLSRKRMRLIPSELAPQAITAANNPDRDEAKGLVVARLVDLKQIDHAIEAVALAKATRPNITLDIAGTGAEQEPLQHLINERELSDDVHLLGHIDNVTTRLSAASFSLLTSKFEGLGLAIIESMAAGCIPIVYDIKYGPAEIITNGVNGYVVPAGNIDALATQVEQFLSMPEDEKLAMREAAVERARNFLPERSYTRWKTAFEEPTKIHEPAPFADENHLRVRDIAITTTKCSTKLGVVFADSENVQNKNLRLIVTSRSKNNFYQAISSEDGWQRTDGRTVYNFTLSNDLFTQSPGQTFDVFIRKVGASWDSKVRLKLPTAFASVAAHDLKWYKTEYGNFSVKVSTQVSEDSE</sequence>
<accession>A0A556C579</accession>
<dbReference type="OrthoDB" id="506201at2"/>
<dbReference type="PANTHER" id="PTHR12526">
    <property type="entry name" value="GLYCOSYLTRANSFERASE"/>
    <property type="match status" value="1"/>
</dbReference>